<evidence type="ECO:0000259" key="5">
    <source>
        <dbReference type="Pfam" id="PF16041"/>
    </source>
</evidence>
<evidence type="ECO:0000256" key="4">
    <source>
        <dbReference type="SAM" id="Phobius"/>
    </source>
</evidence>
<evidence type="ECO:0000256" key="3">
    <source>
        <dbReference type="ARBA" id="ARBA00022833"/>
    </source>
</evidence>
<dbReference type="Proteomes" id="UP000824890">
    <property type="component" value="Unassembled WGS sequence"/>
</dbReference>
<keyword evidence="3" id="KW-0862">Zinc</keyword>
<dbReference type="PANTHER" id="PTHR46858">
    <property type="entry name" value="OS05G0521000 PROTEIN"/>
    <property type="match status" value="1"/>
</dbReference>
<protein>
    <recommendedName>
        <fullName evidence="5">E3 ubiquitin-protein ligase APD1-4 middle domain-containing protein</fullName>
    </recommendedName>
</protein>
<comment type="caution">
    <text evidence="6">The sequence shown here is derived from an EMBL/GenBank/DDBJ whole genome shotgun (WGS) entry which is preliminary data.</text>
</comment>
<name>A0ABQ7ZR12_BRANA</name>
<dbReference type="Pfam" id="PF16041">
    <property type="entry name" value="APD1-4_M"/>
    <property type="match status" value="1"/>
</dbReference>
<proteinExistence type="predicted"/>
<evidence type="ECO:0000256" key="1">
    <source>
        <dbReference type="ARBA" id="ARBA00022723"/>
    </source>
</evidence>
<feature type="transmembrane region" description="Helical" evidence="4">
    <location>
        <begin position="21"/>
        <end position="47"/>
    </location>
</feature>
<gene>
    <name evidence="6" type="ORF">HID58_058744</name>
</gene>
<keyword evidence="7" id="KW-1185">Reference proteome</keyword>
<keyword evidence="2" id="KW-0863">Zinc-finger</keyword>
<evidence type="ECO:0000313" key="7">
    <source>
        <dbReference type="Proteomes" id="UP000824890"/>
    </source>
</evidence>
<organism evidence="6 7">
    <name type="scientific">Brassica napus</name>
    <name type="common">Rape</name>
    <dbReference type="NCBI Taxonomy" id="3708"/>
    <lineage>
        <taxon>Eukaryota</taxon>
        <taxon>Viridiplantae</taxon>
        <taxon>Streptophyta</taxon>
        <taxon>Embryophyta</taxon>
        <taxon>Tracheophyta</taxon>
        <taxon>Spermatophyta</taxon>
        <taxon>Magnoliopsida</taxon>
        <taxon>eudicotyledons</taxon>
        <taxon>Gunneridae</taxon>
        <taxon>Pentapetalae</taxon>
        <taxon>rosids</taxon>
        <taxon>malvids</taxon>
        <taxon>Brassicales</taxon>
        <taxon>Brassicaceae</taxon>
        <taxon>Brassiceae</taxon>
        <taxon>Brassica</taxon>
    </lineage>
</organism>
<dbReference type="PANTHER" id="PTHR46858:SF5">
    <property type="entry name" value="E3 UBIQUITIN-PROTEIN LIGASE APD1-RELATED"/>
    <property type="match status" value="1"/>
</dbReference>
<keyword evidence="4" id="KW-0472">Membrane</keyword>
<sequence length="336" mass="38116">MDFRLQLFGDRRRGPVSDLEFNLSCVFVFLFGWLLLAVFTHPTYVWIGPNASFLVEPNSISSDDMMGQVFASLVPTVAAVENLYGYESGVQLFGFYISPRGWPYYLNRGGLLNISYNVKPEGCSVRLVVDKVMATRWLWEEPPIDLTALSLNLIQGSGVIQLNISNSERYHLNVANPNLKDVELDIDVKAVVYDTKEPPFYKCNFSNSACTFNTMPFVGTSIVLTSPAHRQEYYLEDKNGSSESPIKLDALHMPSSQEAKVFVNANMTKPLPHAYRFRSKSGINANIEFTYPWVPTKCSLCENWGYNEGECSKKKEDVMERSVEQKREALPIHKRM</sequence>
<keyword evidence="1" id="KW-0479">Metal-binding</keyword>
<feature type="domain" description="E3 ubiquitin-protein ligase APD1-4 middle" evidence="5">
    <location>
        <begin position="160"/>
        <end position="234"/>
    </location>
</feature>
<evidence type="ECO:0000256" key="2">
    <source>
        <dbReference type="ARBA" id="ARBA00022771"/>
    </source>
</evidence>
<evidence type="ECO:0000313" key="6">
    <source>
        <dbReference type="EMBL" id="KAH0882648.1"/>
    </source>
</evidence>
<accession>A0ABQ7ZR12</accession>
<keyword evidence="4" id="KW-1133">Transmembrane helix</keyword>
<reference evidence="6 7" key="1">
    <citation type="submission" date="2021-05" db="EMBL/GenBank/DDBJ databases">
        <title>Genome Assembly of Synthetic Allotetraploid Brassica napus Reveals Homoeologous Exchanges between Subgenomes.</title>
        <authorList>
            <person name="Davis J.T."/>
        </authorList>
    </citation>
    <scope>NUCLEOTIDE SEQUENCE [LARGE SCALE GENOMIC DNA]</scope>
    <source>
        <strain evidence="7">cv. Da-Ae</strain>
        <tissue evidence="6">Seedling</tissue>
    </source>
</reference>
<dbReference type="InterPro" id="IPR032010">
    <property type="entry name" value="APD1-4_M"/>
</dbReference>
<keyword evidence="4" id="KW-0812">Transmembrane</keyword>
<dbReference type="EMBL" id="JAGKQM010000014">
    <property type="protein sequence ID" value="KAH0882648.1"/>
    <property type="molecule type" value="Genomic_DNA"/>
</dbReference>